<keyword evidence="4" id="KW-1185">Reference proteome</keyword>
<reference evidence="2" key="2">
    <citation type="submission" date="2020-08" db="EMBL/GenBank/DDBJ databases">
        <title>Plant Genome Project.</title>
        <authorList>
            <person name="Zhang R.-G."/>
        </authorList>
    </citation>
    <scope>NUCLEOTIDE SEQUENCE</scope>
    <source>
        <strain evidence="2">Huo1</strain>
        <tissue evidence="2">Leaf</tissue>
    </source>
</reference>
<dbReference type="InterPro" id="IPR011009">
    <property type="entry name" value="Kinase-like_dom_sf"/>
</dbReference>
<evidence type="ECO:0000313" key="3">
    <source>
        <dbReference type="EMBL" id="KAG6436554.1"/>
    </source>
</evidence>
<dbReference type="Gene3D" id="1.10.510.10">
    <property type="entry name" value="Transferase(Phosphotransferase) domain 1"/>
    <property type="match status" value="1"/>
</dbReference>
<dbReference type="SUPFAM" id="SSF56112">
    <property type="entry name" value="Protein kinase-like (PK-like)"/>
    <property type="match status" value="1"/>
</dbReference>
<reference evidence="2" key="1">
    <citation type="submission" date="2018-01" db="EMBL/GenBank/DDBJ databases">
        <authorList>
            <person name="Mao J.F."/>
        </authorList>
    </citation>
    <scope>NUCLEOTIDE SEQUENCE</scope>
    <source>
        <strain evidence="2">Huo1</strain>
        <tissue evidence="2">Leaf</tissue>
    </source>
</reference>
<organism evidence="2">
    <name type="scientific">Salvia splendens</name>
    <name type="common">Scarlet sage</name>
    <dbReference type="NCBI Taxonomy" id="180675"/>
    <lineage>
        <taxon>Eukaryota</taxon>
        <taxon>Viridiplantae</taxon>
        <taxon>Streptophyta</taxon>
        <taxon>Embryophyta</taxon>
        <taxon>Tracheophyta</taxon>
        <taxon>Spermatophyta</taxon>
        <taxon>Magnoliopsida</taxon>
        <taxon>eudicotyledons</taxon>
        <taxon>Gunneridae</taxon>
        <taxon>Pentapetalae</taxon>
        <taxon>asterids</taxon>
        <taxon>lamiids</taxon>
        <taxon>Lamiales</taxon>
        <taxon>Lamiaceae</taxon>
        <taxon>Nepetoideae</taxon>
        <taxon>Mentheae</taxon>
        <taxon>Salviinae</taxon>
        <taxon>Salvia</taxon>
        <taxon>Salvia subgen. Calosphace</taxon>
        <taxon>core Calosphace</taxon>
    </lineage>
</organism>
<dbReference type="Proteomes" id="UP000298416">
    <property type="component" value="Unassembled WGS sequence"/>
</dbReference>
<dbReference type="PROSITE" id="PS50011">
    <property type="entry name" value="PROTEIN_KINASE_DOM"/>
    <property type="match status" value="1"/>
</dbReference>
<gene>
    <name evidence="2" type="ORF">SASPL_101454</name>
    <name evidence="3" type="ORF">SASPL_101455</name>
</gene>
<name>A0A8X8YPB0_SALSN</name>
<dbReference type="EMBL" id="PNBA02000001">
    <property type="protein sequence ID" value="KAG6436553.1"/>
    <property type="molecule type" value="Genomic_DNA"/>
</dbReference>
<evidence type="ECO:0000313" key="4">
    <source>
        <dbReference type="Proteomes" id="UP000298416"/>
    </source>
</evidence>
<dbReference type="PANTHER" id="PTHR44329:SF128">
    <property type="entry name" value="SERINE_THREONINE-PROTEIN KINASE STY46"/>
    <property type="match status" value="1"/>
</dbReference>
<comment type="caution">
    <text evidence="2">The sequence shown here is derived from an EMBL/GenBank/DDBJ whole genome shotgun (WGS) entry which is preliminary data.</text>
</comment>
<evidence type="ECO:0000259" key="1">
    <source>
        <dbReference type="PROSITE" id="PS50011"/>
    </source>
</evidence>
<dbReference type="InterPro" id="IPR001245">
    <property type="entry name" value="Ser-Thr/Tyr_kinase_cat_dom"/>
</dbReference>
<dbReference type="EMBL" id="PNBA02000001">
    <property type="protein sequence ID" value="KAG6436554.1"/>
    <property type="molecule type" value="Genomic_DNA"/>
</dbReference>
<dbReference type="AlphaFoldDB" id="A0A8X8YPB0"/>
<feature type="domain" description="Protein kinase" evidence="1">
    <location>
        <begin position="232"/>
        <end position="426"/>
    </location>
</feature>
<dbReference type="InterPro" id="IPR051681">
    <property type="entry name" value="Ser/Thr_Kinases-Pseudokinases"/>
</dbReference>
<dbReference type="PANTHER" id="PTHR44329">
    <property type="entry name" value="SERINE/THREONINE-PROTEIN KINASE TNNI3K-RELATED"/>
    <property type="match status" value="1"/>
</dbReference>
<accession>A0A8X8YPB0</accession>
<dbReference type="InterPro" id="IPR000719">
    <property type="entry name" value="Prot_kinase_dom"/>
</dbReference>
<dbReference type="Pfam" id="PF07714">
    <property type="entry name" value="PK_Tyr_Ser-Thr"/>
    <property type="match status" value="1"/>
</dbReference>
<protein>
    <recommendedName>
        <fullName evidence="1">Protein kinase domain-containing protein</fullName>
    </recommendedName>
</protein>
<evidence type="ECO:0000313" key="2">
    <source>
        <dbReference type="EMBL" id="KAG6436553.1"/>
    </source>
</evidence>
<dbReference type="GO" id="GO:0005524">
    <property type="term" value="F:ATP binding"/>
    <property type="evidence" value="ECO:0007669"/>
    <property type="project" value="InterPro"/>
</dbReference>
<sequence>MPETRGLCLSEEQTVTNKYNEEAADGPSWSSRYQDAAAEADPKEVMEKGWIEKTEEGMVMNLKEKESSLEGNVELTNSVHESKGEQNLGVVTITEATSHCEFFKLDHHKYWVPLLTRMEGDDGSCMVFLPPHHIVDASSFRFTVCVLLMGKSPYSHCWVLVEEPRHRPERLLQVAKEHFYEIERCLLYSIRNDIESFRIAFGTIFNEHSIIQEERRRMRLAGGVSRRGGGVLQFLEVEGASAAAAVLEEEDVGRGCGGCDISRYIAIYRTTYKHCCTYCVWDQHGIELSENKEHTAMHTASRTRSRSEERGKRNFKHLLIKQVLISQVACLAPPLCLVTEFMSSGRVFDDLQTRQSILKLPGTLKITIDVTEGMCYLHQNTIIRRCLKVANLLMDENKVLMNINAAVFCVAQVLVQLGIMTAKAEN</sequence>
<dbReference type="GO" id="GO:0004674">
    <property type="term" value="F:protein serine/threonine kinase activity"/>
    <property type="evidence" value="ECO:0007669"/>
    <property type="project" value="TreeGrafter"/>
</dbReference>
<proteinExistence type="predicted"/>